<gene>
    <name evidence="1" type="ORF">CINS_0393</name>
</gene>
<dbReference type="SUPFAM" id="SSF50475">
    <property type="entry name" value="FMN-binding split barrel"/>
    <property type="match status" value="1"/>
</dbReference>
<dbReference type="Proteomes" id="UP000031163">
    <property type="component" value="Chromosome"/>
</dbReference>
<dbReference type="STRING" id="1031564.CINS_0393"/>
<dbReference type="GeneID" id="74431206"/>
<accession>A0A0A8H0F1</accession>
<dbReference type="KEGG" id="cis:CINS_0393"/>
<sequence>MHKQIQDFILSQKVLHLGIIDDDCGVYCASCYYAFDALNITLIFASHNNTKHIQLASKHPNVSVSIACDNKSICFIKGIQAKAYFTKANKKQEKIYFDRFPFAKFTEANLYSLEIYWAKYTDNKKLFCKKLEFQRCL</sequence>
<evidence type="ECO:0000313" key="1">
    <source>
        <dbReference type="EMBL" id="AJC87392.1"/>
    </source>
</evidence>
<organism evidence="1 2">
    <name type="scientific">Campylobacter insulaenigrae NCTC 12927</name>
    <dbReference type="NCBI Taxonomy" id="1031564"/>
    <lineage>
        <taxon>Bacteria</taxon>
        <taxon>Pseudomonadati</taxon>
        <taxon>Campylobacterota</taxon>
        <taxon>Epsilonproteobacteria</taxon>
        <taxon>Campylobacterales</taxon>
        <taxon>Campylobacteraceae</taxon>
        <taxon>Campylobacter</taxon>
    </lineage>
</organism>
<name>A0A0A8H0F1_9BACT</name>
<reference evidence="1 2" key="1">
    <citation type="journal article" date="2014" name="Genome Biol. Evol.">
        <title>Comparative Genomics of the Campylobacter lari Group.</title>
        <authorList>
            <person name="Miller W.G."/>
            <person name="Yee E."/>
            <person name="Chapman M.H."/>
            <person name="Smith T.P."/>
            <person name="Bono J.L."/>
            <person name="Huynh S."/>
            <person name="Parker C.T."/>
            <person name="Vandamme P."/>
            <person name="Luong K."/>
            <person name="Korlach J."/>
        </authorList>
    </citation>
    <scope>NUCLEOTIDE SEQUENCE [LARGE SCALE GENOMIC DNA]</scope>
    <source>
        <strain evidence="1 2">NCTC 12927</strain>
    </source>
</reference>
<dbReference type="HOGENOM" id="CLU_105087_3_0_7"/>
<proteinExistence type="predicted"/>
<dbReference type="InterPro" id="IPR012349">
    <property type="entry name" value="Split_barrel_FMN-bd"/>
</dbReference>
<evidence type="ECO:0000313" key="2">
    <source>
        <dbReference type="Proteomes" id="UP000031163"/>
    </source>
</evidence>
<evidence type="ECO:0008006" key="3">
    <source>
        <dbReference type="Google" id="ProtNLM"/>
    </source>
</evidence>
<dbReference type="EMBL" id="CP007770">
    <property type="protein sequence ID" value="AJC87392.1"/>
    <property type="molecule type" value="Genomic_DNA"/>
</dbReference>
<dbReference type="RefSeq" id="WP_039649407.1">
    <property type="nucleotide sequence ID" value="NZ_CP007770.1"/>
</dbReference>
<dbReference type="AlphaFoldDB" id="A0A0A8H0F1"/>
<dbReference type="Gene3D" id="2.30.110.10">
    <property type="entry name" value="Electron Transport, Fmn-binding Protein, Chain A"/>
    <property type="match status" value="1"/>
</dbReference>
<protein>
    <recommendedName>
        <fullName evidence="3">Pyridoxine 5'-phosphate oxidase family protein</fullName>
    </recommendedName>
</protein>